<dbReference type="InterPro" id="IPR013919">
    <property type="entry name" value="Pex16"/>
</dbReference>
<protein>
    <recommendedName>
        <fullName evidence="2 3">Peroxisomal membrane protein PEX16</fullName>
    </recommendedName>
</protein>
<evidence type="ECO:0000256" key="2">
    <source>
        <dbReference type="ARBA" id="ARBA00018577"/>
    </source>
</evidence>
<reference evidence="4" key="1">
    <citation type="submission" date="2015-06" db="EMBL/GenBank/DDBJ databases">
        <authorList>
            <person name="Hoefler B.C."/>
            <person name="Straight P.D."/>
        </authorList>
    </citation>
    <scope>NUCLEOTIDE SEQUENCE</scope>
</reference>
<evidence type="ECO:0000256" key="1">
    <source>
        <dbReference type="ARBA" id="ARBA00009505"/>
    </source>
</evidence>
<evidence type="ECO:0000313" key="4">
    <source>
        <dbReference type="EMBL" id="JAI21470.1"/>
    </source>
</evidence>
<comment type="subcellular location">
    <subcellularLocation>
        <location evidence="3">Peroxisome membrane</location>
    </subcellularLocation>
</comment>
<dbReference type="GO" id="GO:0007031">
    <property type="term" value="P:peroxisome organization"/>
    <property type="evidence" value="ECO:0007669"/>
    <property type="project" value="UniProtKB-KW"/>
</dbReference>
<dbReference type="GeneID" id="108971943"/>
<comment type="similarity">
    <text evidence="1 3">Belongs to the peroxin-16 family.</text>
</comment>
<dbReference type="AlphaFoldDB" id="A0A0K8U514"/>
<dbReference type="PANTHER" id="PTHR13299">
    <property type="entry name" value="PEROXISOMAL MEMBRANE PROTEIN PEX16"/>
    <property type="match status" value="1"/>
</dbReference>
<organism evidence="4">
    <name type="scientific">Bactrocera latifrons</name>
    <name type="common">Malaysian fruit fly</name>
    <name type="synonym">Chaetodacus latifrons</name>
    <dbReference type="NCBI Taxonomy" id="174628"/>
    <lineage>
        <taxon>Eukaryota</taxon>
        <taxon>Metazoa</taxon>
        <taxon>Ecdysozoa</taxon>
        <taxon>Arthropoda</taxon>
        <taxon>Hexapoda</taxon>
        <taxon>Insecta</taxon>
        <taxon>Pterygota</taxon>
        <taxon>Neoptera</taxon>
        <taxon>Endopterygota</taxon>
        <taxon>Diptera</taxon>
        <taxon>Brachycera</taxon>
        <taxon>Muscomorpha</taxon>
        <taxon>Tephritoidea</taxon>
        <taxon>Tephritidae</taxon>
        <taxon>Bactrocera</taxon>
        <taxon>Bactrocera</taxon>
    </lineage>
</organism>
<dbReference type="PANTHER" id="PTHR13299:SF0">
    <property type="entry name" value="PEROXISOMAL MEMBRANE PROTEIN PEX16"/>
    <property type="match status" value="1"/>
</dbReference>
<sequence>MAYTYIMENLKTILKSYEKWVAANPETVCDVETTTKWISYFIAGRISDSNVVSELVYTLSNILVLYNDRIIDQSQQSKLISDLQPVNLEASTSVFAQHNNKKAKYIYRLKVMLTTLEYCEVFIEISATRIFGNKGKWLFITLVQFAKAAGRFYILKHSTQKIITTPTLPALNRRAIIKKQKNALKNGLIIEDSIETNGKLNSNGFGESSSIFQLKRSGRVIRKVEGAPPIQYRDFKLAEEQKLENCDNSANFRLVQAEYLYIAKPLIHLTAMGLFGEKRWKQYVVSLVLDLASIRLYHQHRQQMSKEQKLELSRRCINLLLYLVRSPFYERITQSRLDRMLGFVADNVPLIKMIAGPLREYLPYWQGTYFYLWST</sequence>
<dbReference type="OrthoDB" id="2021143at2759"/>
<dbReference type="GO" id="GO:0005778">
    <property type="term" value="C:peroxisomal membrane"/>
    <property type="evidence" value="ECO:0007669"/>
    <property type="project" value="UniProtKB-SubCell"/>
</dbReference>
<evidence type="ECO:0000256" key="3">
    <source>
        <dbReference type="RuleBase" id="RU365003"/>
    </source>
</evidence>
<dbReference type="CTD" id="9409"/>
<keyword evidence="3" id="KW-0962">Peroxisome biogenesis</keyword>
<keyword evidence="3" id="KW-0576">Peroxisome</keyword>
<dbReference type="EMBL" id="GDHF01030844">
    <property type="protein sequence ID" value="JAI21470.1"/>
    <property type="molecule type" value="Transcribed_RNA"/>
</dbReference>
<name>A0A0K8U514_BACLA</name>
<dbReference type="Pfam" id="PF08610">
    <property type="entry name" value="Pex16"/>
    <property type="match status" value="1"/>
</dbReference>
<accession>A0A0K8U514</accession>
<gene>
    <name evidence="4" type="primary">pex16</name>
    <name evidence="4" type="ORF">c0_g1_i1</name>
</gene>
<proteinExistence type="inferred from homology"/>